<dbReference type="InterPro" id="IPR029370">
    <property type="entry name" value="TMEM117"/>
</dbReference>
<evidence type="ECO:0000313" key="2">
    <source>
        <dbReference type="Proteomes" id="UP001153148"/>
    </source>
</evidence>
<name>A0ABN7NJ48_TIMPD</name>
<dbReference type="EMBL" id="CAJPIN010001439">
    <property type="protein sequence ID" value="CAG2054547.1"/>
    <property type="molecule type" value="Genomic_DNA"/>
</dbReference>
<organism evidence="1 2">
    <name type="scientific">Timema podura</name>
    <name type="common">Walking stick</name>
    <dbReference type="NCBI Taxonomy" id="61482"/>
    <lineage>
        <taxon>Eukaryota</taxon>
        <taxon>Metazoa</taxon>
        <taxon>Ecdysozoa</taxon>
        <taxon>Arthropoda</taxon>
        <taxon>Hexapoda</taxon>
        <taxon>Insecta</taxon>
        <taxon>Pterygota</taxon>
        <taxon>Neoptera</taxon>
        <taxon>Polyneoptera</taxon>
        <taxon>Phasmatodea</taxon>
        <taxon>Timematodea</taxon>
        <taxon>Timematoidea</taxon>
        <taxon>Timematidae</taxon>
        <taxon>Timema</taxon>
    </lineage>
</organism>
<evidence type="ECO:0000313" key="1">
    <source>
        <dbReference type="EMBL" id="CAG2054547.1"/>
    </source>
</evidence>
<protein>
    <submittedName>
        <fullName evidence="1">Uncharacterized protein</fullName>
    </submittedName>
</protein>
<dbReference type="Proteomes" id="UP001153148">
    <property type="component" value="Unassembled WGS sequence"/>
</dbReference>
<dbReference type="PANTHER" id="PTHR31226">
    <property type="entry name" value="TRANSMEMBRANE PROTEIN 117"/>
    <property type="match status" value="1"/>
</dbReference>
<reference evidence="1" key="1">
    <citation type="submission" date="2021-03" db="EMBL/GenBank/DDBJ databases">
        <authorList>
            <person name="Tran Van P."/>
        </authorList>
    </citation>
    <scope>NUCLEOTIDE SEQUENCE</scope>
</reference>
<proteinExistence type="predicted"/>
<dbReference type="Pfam" id="PF15113">
    <property type="entry name" value="TMEM117"/>
    <property type="match status" value="1"/>
</dbReference>
<comment type="caution">
    <text evidence="1">The sequence shown here is derived from an EMBL/GenBank/DDBJ whole genome shotgun (WGS) entry which is preliminary data.</text>
</comment>
<accession>A0ABN7NJ48</accession>
<sequence>MQEAGLARRSRMGTVGKWFNYGINVMVMLLDLNMWKNQIFYDPRDFGQYTGPDDKIRTVNDQEILLAGNTSHWTWESRSHIDPSTGLPYYEETRVITRLCPSLLVVLTDEGHNSPHQRASNSGENRWGETHKTYEVILSESEIALSATPAHNVGRVTKQTEPTVHVAMSKDNPSKAVYDNRTIKSVIHY</sequence>
<keyword evidence="2" id="KW-1185">Reference proteome</keyword>
<dbReference type="PANTHER" id="PTHR31226:SF1">
    <property type="entry name" value="TRANSMEMBRANE PROTEIN 117"/>
    <property type="match status" value="1"/>
</dbReference>
<gene>
    <name evidence="1" type="ORF">TPAB3V08_LOCUS1568</name>
</gene>